<feature type="transmembrane region" description="Helical" evidence="7">
    <location>
        <begin position="85"/>
        <end position="108"/>
    </location>
</feature>
<evidence type="ECO:0000256" key="1">
    <source>
        <dbReference type="ARBA" id="ARBA00004651"/>
    </source>
</evidence>
<evidence type="ECO:0000313" key="10">
    <source>
        <dbReference type="Proteomes" id="UP000622860"/>
    </source>
</evidence>
<reference evidence="9" key="2">
    <citation type="submission" date="2020-09" db="EMBL/GenBank/DDBJ databases">
        <authorList>
            <person name="Sun Q."/>
            <person name="Zhou Y."/>
        </authorList>
    </citation>
    <scope>NUCLEOTIDE SEQUENCE</scope>
    <source>
        <strain evidence="9">CGMCC 1.12754</strain>
    </source>
</reference>
<dbReference type="Pfam" id="PF07690">
    <property type="entry name" value="MFS_1"/>
    <property type="match status" value="1"/>
</dbReference>
<dbReference type="Proteomes" id="UP000622860">
    <property type="component" value="Unassembled WGS sequence"/>
</dbReference>
<feature type="transmembrane region" description="Helical" evidence="7">
    <location>
        <begin position="409"/>
        <end position="427"/>
    </location>
</feature>
<organism evidence="9 10">
    <name type="scientific">Virgibacillus oceani</name>
    <dbReference type="NCBI Taxonomy" id="1479511"/>
    <lineage>
        <taxon>Bacteria</taxon>
        <taxon>Bacillati</taxon>
        <taxon>Bacillota</taxon>
        <taxon>Bacilli</taxon>
        <taxon>Bacillales</taxon>
        <taxon>Bacillaceae</taxon>
        <taxon>Virgibacillus</taxon>
    </lineage>
</organism>
<feature type="transmembrane region" description="Helical" evidence="7">
    <location>
        <begin position="439"/>
        <end position="460"/>
    </location>
</feature>
<feature type="transmembrane region" description="Helical" evidence="7">
    <location>
        <begin position="365"/>
        <end position="388"/>
    </location>
</feature>
<dbReference type="SUPFAM" id="SSF103473">
    <property type="entry name" value="MFS general substrate transporter"/>
    <property type="match status" value="2"/>
</dbReference>
<reference evidence="9" key="1">
    <citation type="journal article" date="2014" name="Int. J. Syst. Evol. Microbiol.">
        <title>Complete genome sequence of Corynebacterium casei LMG S-19264T (=DSM 44701T), isolated from a smear-ripened cheese.</title>
        <authorList>
            <consortium name="US DOE Joint Genome Institute (JGI-PGF)"/>
            <person name="Walter F."/>
            <person name="Albersmeier A."/>
            <person name="Kalinowski J."/>
            <person name="Ruckert C."/>
        </authorList>
    </citation>
    <scope>NUCLEOTIDE SEQUENCE</scope>
    <source>
        <strain evidence="9">CGMCC 1.12754</strain>
    </source>
</reference>
<keyword evidence="10" id="KW-1185">Reference proteome</keyword>
<evidence type="ECO:0000256" key="4">
    <source>
        <dbReference type="ARBA" id="ARBA00022692"/>
    </source>
</evidence>
<feature type="transmembrane region" description="Helical" evidence="7">
    <location>
        <begin position="21"/>
        <end position="45"/>
    </location>
</feature>
<feature type="transmembrane region" description="Helical" evidence="7">
    <location>
        <begin position="173"/>
        <end position="193"/>
    </location>
</feature>
<dbReference type="InterPro" id="IPR004638">
    <property type="entry name" value="EmrB-like"/>
</dbReference>
<feature type="transmembrane region" description="Helical" evidence="7">
    <location>
        <begin position="142"/>
        <end position="161"/>
    </location>
</feature>
<dbReference type="PRINTS" id="PR01036">
    <property type="entry name" value="TCRTETB"/>
</dbReference>
<evidence type="ECO:0000256" key="6">
    <source>
        <dbReference type="ARBA" id="ARBA00023136"/>
    </source>
</evidence>
<keyword evidence="2" id="KW-0813">Transport</keyword>
<dbReference type="EMBL" id="BMFR01000016">
    <property type="protein sequence ID" value="GGG83289.1"/>
    <property type="molecule type" value="Genomic_DNA"/>
</dbReference>
<evidence type="ECO:0000256" key="5">
    <source>
        <dbReference type="ARBA" id="ARBA00022989"/>
    </source>
</evidence>
<dbReference type="CDD" id="cd17503">
    <property type="entry name" value="MFS_LmrB_MDR_like"/>
    <property type="match status" value="1"/>
</dbReference>
<comment type="caution">
    <text evidence="9">The sequence shown here is derived from an EMBL/GenBank/DDBJ whole genome shotgun (WGS) entry which is preliminary data.</text>
</comment>
<dbReference type="GO" id="GO:0022857">
    <property type="term" value="F:transmembrane transporter activity"/>
    <property type="evidence" value="ECO:0007669"/>
    <property type="project" value="InterPro"/>
</dbReference>
<sequence length="473" mass="50766">MEKSQTPSQSGETINKVPIMIVLISGAFVAILNQTLLATALPHIMHDLKLDANVAQWLQSIFMLVNGIMIPITAFLIGRFTTRGLFLSALSIFAVGTVICSIAPNFAFLMVGRIAQAAGAGIIMPLMQTILFLIFPIEKRGTAMGMFGLVIAFAPAIGPTLSGWLVEQFPWRSLFYVILPIVIIDIAVAYFILKNVTKQTFPKLDILSIILSTLGFGGLLFAFSTAGSSGWASTQVIVSLIVGAIALTWFIFRQLKLEEPILEFRIFKYKIFTLTTALGMVVFIAMIGAAVVLPLLMQNMLGFSAFESGLALLPGALLMGIMNPITGRLFDKFGAKWLSIIGLAILVITTFMFTDLTTETSFTYIAVMNAIRMLGVAMVMMPVTTAGLNQLPKDLISHGTAMNNTMRQVSGAVGTALLVSVMTNNAIPEQGISGLIHGVNVSFIVAGVIGIIGLVLAFFIKNSRPGIDGSETA</sequence>
<name>A0A917HMK4_9BACI</name>
<accession>A0A917HMK4</accession>
<keyword evidence="3" id="KW-1003">Cell membrane</keyword>
<evidence type="ECO:0000256" key="3">
    <source>
        <dbReference type="ARBA" id="ARBA00022475"/>
    </source>
</evidence>
<dbReference type="AlphaFoldDB" id="A0A917HMK4"/>
<evidence type="ECO:0000256" key="2">
    <source>
        <dbReference type="ARBA" id="ARBA00022448"/>
    </source>
</evidence>
<gene>
    <name evidence="9" type="ORF">GCM10011398_31110</name>
</gene>
<feature type="domain" description="Major facilitator superfamily (MFS) profile" evidence="8">
    <location>
        <begin position="19"/>
        <end position="465"/>
    </location>
</feature>
<feature type="transmembrane region" description="Helical" evidence="7">
    <location>
        <begin position="57"/>
        <end position="78"/>
    </location>
</feature>
<feature type="transmembrane region" description="Helical" evidence="7">
    <location>
        <begin position="232"/>
        <end position="252"/>
    </location>
</feature>
<feature type="transmembrane region" description="Helical" evidence="7">
    <location>
        <begin position="272"/>
        <end position="297"/>
    </location>
</feature>
<comment type="subcellular location">
    <subcellularLocation>
        <location evidence="1">Cell membrane</location>
        <topology evidence="1">Multi-pass membrane protein</topology>
    </subcellularLocation>
</comment>
<dbReference type="RefSeq" id="WP_188456295.1">
    <property type="nucleotide sequence ID" value="NZ_BMFR01000016.1"/>
</dbReference>
<dbReference type="InterPro" id="IPR020846">
    <property type="entry name" value="MFS_dom"/>
</dbReference>
<evidence type="ECO:0000313" key="9">
    <source>
        <dbReference type="EMBL" id="GGG83289.1"/>
    </source>
</evidence>
<evidence type="ECO:0000256" key="7">
    <source>
        <dbReference type="SAM" id="Phobius"/>
    </source>
</evidence>
<dbReference type="PANTHER" id="PTHR42718">
    <property type="entry name" value="MAJOR FACILITATOR SUPERFAMILY MULTIDRUG TRANSPORTER MFSC"/>
    <property type="match status" value="1"/>
</dbReference>
<keyword evidence="4 7" id="KW-0812">Transmembrane</keyword>
<dbReference type="Gene3D" id="1.20.1720.10">
    <property type="entry name" value="Multidrug resistance protein D"/>
    <property type="match status" value="1"/>
</dbReference>
<dbReference type="GO" id="GO:0005886">
    <property type="term" value="C:plasma membrane"/>
    <property type="evidence" value="ECO:0007669"/>
    <property type="project" value="UniProtKB-SubCell"/>
</dbReference>
<feature type="transmembrane region" description="Helical" evidence="7">
    <location>
        <begin position="114"/>
        <end position="135"/>
    </location>
</feature>
<protein>
    <submittedName>
        <fullName evidence="9">MFS transporter</fullName>
    </submittedName>
</protein>
<dbReference type="NCBIfam" id="TIGR00711">
    <property type="entry name" value="efflux_EmrB"/>
    <property type="match status" value="1"/>
</dbReference>
<dbReference type="InterPro" id="IPR036259">
    <property type="entry name" value="MFS_trans_sf"/>
</dbReference>
<feature type="transmembrane region" description="Helical" evidence="7">
    <location>
        <begin position="205"/>
        <end position="226"/>
    </location>
</feature>
<keyword evidence="5 7" id="KW-1133">Transmembrane helix</keyword>
<evidence type="ECO:0000259" key="8">
    <source>
        <dbReference type="PROSITE" id="PS50850"/>
    </source>
</evidence>
<keyword evidence="6 7" id="KW-0472">Membrane</keyword>
<feature type="transmembrane region" description="Helical" evidence="7">
    <location>
        <begin position="333"/>
        <end position="353"/>
    </location>
</feature>
<dbReference type="PANTHER" id="PTHR42718:SF24">
    <property type="entry name" value="MAJOR FACILITATOR SUPERFAMILY (MFS) PROFILE DOMAIN-CONTAINING PROTEIN"/>
    <property type="match status" value="1"/>
</dbReference>
<dbReference type="Gene3D" id="1.20.1250.20">
    <property type="entry name" value="MFS general substrate transporter like domains"/>
    <property type="match status" value="1"/>
</dbReference>
<dbReference type="PROSITE" id="PS50850">
    <property type="entry name" value="MFS"/>
    <property type="match status" value="1"/>
</dbReference>
<feature type="transmembrane region" description="Helical" evidence="7">
    <location>
        <begin position="303"/>
        <end position="321"/>
    </location>
</feature>
<dbReference type="InterPro" id="IPR011701">
    <property type="entry name" value="MFS"/>
</dbReference>
<proteinExistence type="predicted"/>